<comment type="caution">
    <text evidence="1">The sequence shown here is derived from an EMBL/GenBank/DDBJ whole genome shotgun (WGS) entry which is preliminary data.</text>
</comment>
<gene>
    <name evidence="1" type="ORF">QBA37_18915</name>
</gene>
<dbReference type="InterPro" id="IPR010697">
    <property type="entry name" value="YspA"/>
</dbReference>
<name>A0ABU8A5V8_9ACTN</name>
<dbReference type="Proteomes" id="UP001382181">
    <property type="component" value="Unassembled WGS sequence"/>
</dbReference>
<organism evidence="1 2">
    <name type="scientific">Streptomyces silvae</name>
    <dbReference type="NCBI Taxonomy" id="2803812"/>
    <lineage>
        <taxon>Bacteria</taxon>
        <taxon>Bacillati</taxon>
        <taxon>Actinomycetota</taxon>
        <taxon>Actinomycetes</taxon>
        <taxon>Kitasatosporales</taxon>
        <taxon>Streptomycetaceae</taxon>
        <taxon>Streptomyces</taxon>
    </lineage>
</organism>
<proteinExistence type="predicted"/>
<protein>
    <recommendedName>
        <fullName evidence="3">DUF1273 domain-containing protein</fullName>
    </recommendedName>
</protein>
<keyword evidence="2" id="KW-1185">Reference proteome</keyword>
<dbReference type="Gene3D" id="3.40.50.450">
    <property type="match status" value="1"/>
</dbReference>
<dbReference type="RefSeq" id="WP_319226860.1">
    <property type="nucleotide sequence ID" value="NZ_JARUMK010000001.1"/>
</dbReference>
<dbReference type="SUPFAM" id="SSF102405">
    <property type="entry name" value="MCP/YpsA-like"/>
    <property type="match status" value="1"/>
</dbReference>
<sequence length="162" mass="16817">MTTLAVTGHMDLTDETVPLVRAALRDLLAKYSDDLTGVSCIAAGADSLFAEEVTATGGRLVAVIPSEDYRATKVKPGHAAVFDHLVETAGEVVTLPHTTANRAAYEAANAELLRRADRLVAVWDGTPPSGKGGGTADTVGQARQAGLAVDVVWPAGAVRRGR</sequence>
<dbReference type="EMBL" id="JARUMK010000001">
    <property type="protein sequence ID" value="MEH0561288.1"/>
    <property type="molecule type" value="Genomic_DNA"/>
</dbReference>
<accession>A0ABU8A5V8</accession>
<dbReference type="PANTHER" id="PTHR38440:SF1">
    <property type="entry name" value="UPF0398 PROTEIN SPR0331"/>
    <property type="match status" value="1"/>
</dbReference>
<evidence type="ECO:0008006" key="3">
    <source>
        <dbReference type="Google" id="ProtNLM"/>
    </source>
</evidence>
<reference evidence="1 2" key="1">
    <citation type="submission" date="2023-04" db="EMBL/GenBank/DDBJ databases">
        <title>Genomic diversity of scab-causing Streptomyces spp. in the province of Quebec, Canada.</title>
        <authorList>
            <person name="Biessy A."/>
            <person name="Cadieux M."/>
            <person name="Ciotola M."/>
            <person name="Filion M."/>
        </authorList>
    </citation>
    <scope>NUCLEOTIDE SEQUENCE [LARGE SCALE GENOMIC DNA]</scope>
    <source>
        <strain evidence="1 2">B21-103</strain>
    </source>
</reference>
<dbReference type="PANTHER" id="PTHR38440">
    <property type="entry name" value="UPF0398 PROTEIN YPSA"/>
    <property type="match status" value="1"/>
</dbReference>
<evidence type="ECO:0000313" key="2">
    <source>
        <dbReference type="Proteomes" id="UP001382181"/>
    </source>
</evidence>
<evidence type="ECO:0000313" key="1">
    <source>
        <dbReference type="EMBL" id="MEH0561288.1"/>
    </source>
</evidence>